<evidence type="ECO:0000313" key="9">
    <source>
        <dbReference type="EMBL" id="SEL14726.1"/>
    </source>
</evidence>
<dbReference type="GO" id="GO:0005829">
    <property type="term" value="C:cytosol"/>
    <property type="evidence" value="ECO:0007669"/>
    <property type="project" value="TreeGrafter"/>
</dbReference>
<comment type="caution">
    <text evidence="8">Lacks conserved residue(s) required for the propagation of feature annotation.</text>
</comment>
<proteinExistence type="inferred from homology"/>
<dbReference type="UniPathway" id="UPA00078">
    <property type="reaction ID" value="UER00161"/>
</dbReference>
<dbReference type="FunFam" id="3.40.50.300:FF:000292">
    <property type="entry name" value="ATP-dependent dethiobiotin synthetase BioD"/>
    <property type="match status" value="1"/>
</dbReference>
<dbReference type="PIRSF" id="PIRSF006755">
    <property type="entry name" value="DTB_synth"/>
    <property type="match status" value="1"/>
</dbReference>
<dbReference type="Gene3D" id="3.40.50.300">
    <property type="entry name" value="P-loop containing nucleotide triphosphate hydrolases"/>
    <property type="match status" value="1"/>
</dbReference>
<dbReference type="GO" id="GO:0004141">
    <property type="term" value="F:dethiobiotin synthase activity"/>
    <property type="evidence" value="ECO:0007669"/>
    <property type="project" value="UniProtKB-UniRule"/>
</dbReference>
<comment type="function">
    <text evidence="8">Catalyzes a mechanistically unusual reaction, the ATP-dependent insertion of CO2 between the N7 and N8 nitrogen atoms of 7,8-diaminopelargonic acid (DAPA, also called 7,8-diammoniononanoate) to form a ureido ring.</text>
</comment>
<comment type="pathway">
    <text evidence="8">Cofactor biosynthesis; biotin biosynthesis; biotin from 7,8-diaminononanoate: step 1/2.</text>
</comment>
<dbReference type="OrthoDB" id="9802097at2"/>
<dbReference type="Pfam" id="PF13500">
    <property type="entry name" value="AAA_26"/>
    <property type="match status" value="1"/>
</dbReference>
<evidence type="ECO:0000256" key="4">
    <source>
        <dbReference type="ARBA" id="ARBA00022741"/>
    </source>
</evidence>
<feature type="binding site" evidence="8">
    <location>
        <begin position="204"/>
        <end position="206"/>
    </location>
    <ligand>
        <name>ATP</name>
        <dbReference type="ChEBI" id="CHEBI:30616"/>
    </ligand>
</feature>
<feature type="binding site" evidence="8">
    <location>
        <position position="16"/>
    </location>
    <ligand>
        <name>Mg(2+)</name>
        <dbReference type="ChEBI" id="CHEBI:18420"/>
    </ligand>
</feature>
<evidence type="ECO:0000256" key="5">
    <source>
        <dbReference type="ARBA" id="ARBA00022756"/>
    </source>
</evidence>
<keyword evidence="7 8" id="KW-0460">Magnesium</keyword>
<evidence type="ECO:0000256" key="7">
    <source>
        <dbReference type="ARBA" id="ARBA00022842"/>
    </source>
</evidence>
<dbReference type="Proteomes" id="UP000199297">
    <property type="component" value="Unassembled WGS sequence"/>
</dbReference>
<comment type="subcellular location">
    <subcellularLocation>
        <location evidence="8">Cytoplasm</location>
    </subcellularLocation>
</comment>
<evidence type="ECO:0000256" key="1">
    <source>
        <dbReference type="ARBA" id="ARBA00022490"/>
    </source>
</evidence>
<comment type="subunit">
    <text evidence="8">Homodimer.</text>
</comment>
<dbReference type="CDD" id="cd03109">
    <property type="entry name" value="DTBS"/>
    <property type="match status" value="1"/>
</dbReference>
<gene>
    <name evidence="8" type="primary">bioD</name>
    <name evidence="9" type="ORF">SAMN05216262_106133</name>
</gene>
<evidence type="ECO:0000256" key="3">
    <source>
        <dbReference type="ARBA" id="ARBA00022723"/>
    </source>
</evidence>
<keyword evidence="4 8" id="KW-0547">Nucleotide-binding</keyword>
<reference evidence="10" key="1">
    <citation type="submission" date="2016-10" db="EMBL/GenBank/DDBJ databases">
        <authorList>
            <person name="Varghese N."/>
            <person name="Submissions S."/>
        </authorList>
    </citation>
    <scope>NUCLEOTIDE SEQUENCE [LARGE SCALE GENOMIC DNA]</scope>
    <source>
        <strain evidence="10">CGMCC 1.9127</strain>
    </source>
</reference>
<feature type="binding site" evidence="8">
    <location>
        <position position="116"/>
    </location>
    <ligand>
        <name>Mg(2+)</name>
        <dbReference type="ChEBI" id="CHEBI:18420"/>
    </ligand>
</feature>
<feature type="binding site" evidence="8">
    <location>
        <begin position="12"/>
        <end position="17"/>
    </location>
    <ligand>
        <name>ATP</name>
        <dbReference type="ChEBI" id="CHEBI:30616"/>
    </ligand>
</feature>
<keyword evidence="3 8" id="KW-0479">Metal-binding</keyword>
<dbReference type="PANTHER" id="PTHR43210:SF5">
    <property type="entry name" value="DETHIOBIOTIN SYNTHETASE"/>
    <property type="match status" value="1"/>
</dbReference>
<evidence type="ECO:0000313" key="10">
    <source>
        <dbReference type="Proteomes" id="UP000199297"/>
    </source>
</evidence>
<organism evidence="9 10">
    <name type="scientific">Colwellia chukchiensis</name>
    <dbReference type="NCBI Taxonomy" id="641665"/>
    <lineage>
        <taxon>Bacteria</taxon>
        <taxon>Pseudomonadati</taxon>
        <taxon>Pseudomonadota</taxon>
        <taxon>Gammaproteobacteria</taxon>
        <taxon>Alteromonadales</taxon>
        <taxon>Colwelliaceae</taxon>
        <taxon>Colwellia</taxon>
    </lineage>
</organism>
<accession>A0A1H7MTN4</accession>
<evidence type="ECO:0000256" key="8">
    <source>
        <dbReference type="HAMAP-Rule" id="MF_00336"/>
    </source>
</evidence>
<keyword evidence="5 8" id="KW-0093">Biotin biosynthesis</keyword>
<dbReference type="GO" id="GO:0005524">
    <property type="term" value="F:ATP binding"/>
    <property type="evidence" value="ECO:0007669"/>
    <property type="project" value="UniProtKB-UniRule"/>
</dbReference>
<keyword evidence="6 8" id="KW-0067">ATP-binding</keyword>
<protein>
    <recommendedName>
        <fullName evidence="8">ATP-dependent dethiobiotin synthetase BioD</fullName>
        <ecNumber evidence="8">6.3.3.3</ecNumber>
    </recommendedName>
    <alternativeName>
        <fullName evidence="8">DTB synthetase</fullName>
        <shortName evidence="8">DTBS</shortName>
    </alternativeName>
    <alternativeName>
        <fullName evidence="8">Dethiobiotin synthase</fullName>
    </alternativeName>
</protein>
<feature type="active site" evidence="8">
    <location>
        <position position="37"/>
    </location>
</feature>
<dbReference type="SUPFAM" id="SSF52540">
    <property type="entry name" value="P-loop containing nucleoside triphosphate hydrolases"/>
    <property type="match status" value="1"/>
</dbReference>
<keyword evidence="1 8" id="KW-0963">Cytoplasm</keyword>
<dbReference type="EC" id="6.3.3.3" evidence="8"/>
<dbReference type="STRING" id="641665.GCA_002104455_03309"/>
<dbReference type="PANTHER" id="PTHR43210">
    <property type="entry name" value="DETHIOBIOTIN SYNTHETASE"/>
    <property type="match status" value="1"/>
</dbReference>
<feature type="binding site" evidence="8">
    <location>
        <begin position="116"/>
        <end position="119"/>
    </location>
    <ligand>
        <name>ATP</name>
        <dbReference type="ChEBI" id="CHEBI:30616"/>
    </ligand>
</feature>
<sequence length="225" mass="24224">MLKLFITATDTDAGKTYVAQALVKALVAKNKKVAVYKPISAGCERINDRLVNEDALQLQAQANCQQSIANINPIAFAEPIAPHIAALTLQQTITIADIERGYNEVLALQADVVICEGAGGWRLPLGQGKFLSEFVQASAQQVILVVNMKLGCLNHAVLTYQAIIADGLDCLGWVANCPENMPYLAENIAELERLLPITKLAEMPMTNDISKAAAQLDIAKITALL</sequence>
<keyword evidence="2 8" id="KW-0436">Ligase</keyword>
<feature type="binding site" evidence="8">
    <location>
        <position position="54"/>
    </location>
    <ligand>
        <name>Mg(2+)</name>
        <dbReference type="ChEBI" id="CHEBI:18420"/>
    </ligand>
</feature>
<dbReference type="InterPro" id="IPR027417">
    <property type="entry name" value="P-loop_NTPase"/>
</dbReference>
<dbReference type="GO" id="GO:0000287">
    <property type="term" value="F:magnesium ion binding"/>
    <property type="evidence" value="ECO:0007669"/>
    <property type="project" value="UniProtKB-UniRule"/>
</dbReference>
<dbReference type="HAMAP" id="MF_00336">
    <property type="entry name" value="BioD"/>
    <property type="match status" value="1"/>
</dbReference>
<comment type="catalytic activity">
    <reaction evidence="8">
        <text>(7R,8S)-7,8-diammoniononanoate + CO2 + ATP = (4R,5S)-dethiobiotin + ADP + phosphate + 3 H(+)</text>
        <dbReference type="Rhea" id="RHEA:15805"/>
        <dbReference type="ChEBI" id="CHEBI:15378"/>
        <dbReference type="ChEBI" id="CHEBI:16526"/>
        <dbReference type="ChEBI" id="CHEBI:30616"/>
        <dbReference type="ChEBI" id="CHEBI:43474"/>
        <dbReference type="ChEBI" id="CHEBI:149469"/>
        <dbReference type="ChEBI" id="CHEBI:149473"/>
        <dbReference type="ChEBI" id="CHEBI:456216"/>
        <dbReference type="EC" id="6.3.3.3"/>
    </reaction>
</comment>
<name>A0A1H7MTN4_9GAMM</name>
<evidence type="ECO:0000256" key="2">
    <source>
        <dbReference type="ARBA" id="ARBA00022598"/>
    </source>
</evidence>
<dbReference type="RefSeq" id="WP_085284813.1">
    <property type="nucleotide sequence ID" value="NZ_FOBI01000006.1"/>
</dbReference>
<dbReference type="GO" id="GO:0009102">
    <property type="term" value="P:biotin biosynthetic process"/>
    <property type="evidence" value="ECO:0007669"/>
    <property type="project" value="UniProtKB-UniRule"/>
</dbReference>
<comment type="cofactor">
    <cofactor evidence="8">
        <name>Mg(2+)</name>
        <dbReference type="ChEBI" id="CHEBI:18420"/>
    </cofactor>
</comment>
<dbReference type="AlphaFoldDB" id="A0A1H7MTN4"/>
<keyword evidence="10" id="KW-1185">Reference proteome</keyword>
<comment type="similarity">
    <text evidence="8">Belongs to the dethiobiotin synthetase family.</text>
</comment>
<dbReference type="EMBL" id="FOBI01000006">
    <property type="protein sequence ID" value="SEL14726.1"/>
    <property type="molecule type" value="Genomic_DNA"/>
</dbReference>
<feature type="binding site" evidence="8">
    <location>
        <position position="54"/>
    </location>
    <ligand>
        <name>ATP</name>
        <dbReference type="ChEBI" id="CHEBI:30616"/>
    </ligand>
</feature>
<dbReference type="NCBIfam" id="TIGR00347">
    <property type="entry name" value="bioD"/>
    <property type="match status" value="1"/>
</dbReference>
<dbReference type="GO" id="GO:0042803">
    <property type="term" value="F:protein homodimerization activity"/>
    <property type="evidence" value="ECO:0007669"/>
    <property type="project" value="UniProtKB-ARBA"/>
</dbReference>
<evidence type="ECO:0000256" key="6">
    <source>
        <dbReference type="ARBA" id="ARBA00022840"/>
    </source>
</evidence>
<feature type="binding site" evidence="8">
    <location>
        <begin position="176"/>
        <end position="177"/>
    </location>
    <ligand>
        <name>ATP</name>
        <dbReference type="ChEBI" id="CHEBI:30616"/>
    </ligand>
</feature>
<dbReference type="InterPro" id="IPR004472">
    <property type="entry name" value="DTB_synth_BioD"/>
</dbReference>